<feature type="transmembrane region" description="Helical" evidence="5">
    <location>
        <begin position="64"/>
        <end position="89"/>
    </location>
</feature>
<evidence type="ECO:0000256" key="4">
    <source>
        <dbReference type="ARBA" id="ARBA00023136"/>
    </source>
</evidence>
<comment type="caution">
    <text evidence="7">The sequence shown here is derived from an EMBL/GenBank/DDBJ whole genome shotgun (WGS) entry which is preliminary data.</text>
</comment>
<feature type="transmembrane region" description="Helical" evidence="5">
    <location>
        <begin position="156"/>
        <end position="185"/>
    </location>
</feature>
<feature type="domain" description="TM7S3/TM198-like" evidence="6">
    <location>
        <begin position="15"/>
        <end position="183"/>
    </location>
</feature>
<evidence type="ECO:0000256" key="2">
    <source>
        <dbReference type="ARBA" id="ARBA00022692"/>
    </source>
</evidence>
<name>A0A7J2TIB9_ARCFL</name>
<keyword evidence="2 5" id="KW-0812">Transmembrane</keyword>
<evidence type="ECO:0000256" key="3">
    <source>
        <dbReference type="ARBA" id="ARBA00022989"/>
    </source>
</evidence>
<sequence>MYDLIASLPPHLVVALIIVVGLVLCFVGYKLFKLYSAVIGFILGIIAGHYLVSYTFESFWTPLILGFVFAILFWFIYKIALFFTGAVVGYMLADAILPERLIYTIPSAVFFGILTLFIERALLIIITAFLGSTAITFGIYTLVSGEILRIALDPRALLSVAFASPLYFLLWLVLGIIGVISQIVLAREESNTKS</sequence>
<dbReference type="PANTHER" id="PTHR31247">
    <property type="entry name" value="TRANSMEMBRANE PROTEIN 198 FAMILY MEMBER"/>
    <property type="match status" value="1"/>
</dbReference>
<feature type="transmembrane region" description="Helical" evidence="5">
    <location>
        <begin position="101"/>
        <end position="118"/>
    </location>
</feature>
<evidence type="ECO:0000256" key="1">
    <source>
        <dbReference type="ARBA" id="ARBA00004141"/>
    </source>
</evidence>
<keyword evidence="3 5" id="KW-1133">Transmembrane helix</keyword>
<gene>
    <name evidence="7" type="ORF">ENP88_02030</name>
</gene>
<accession>A0A7J2TIB9</accession>
<protein>
    <submittedName>
        <fullName evidence="7">TMEM198/TM7SF3 family protein</fullName>
    </submittedName>
</protein>
<proteinExistence type="predicted"/>
<evidence type="ECO:0000256" key="5">
    <source>
        <dbReference type="SAM" id="Phobius"/>
    </source>
</evidence>
<dbReference type="AlphaFoldDB" id="A0A7J2TIB9"/>
<dbReference type="PANTHER" id="PTHR31247:SF5">
    <property type="entry name" value="DUF4203 DOMAIN-CONTAINING PROTEIN"/>
    <property type="match status" value="1"/>
</dbReference>
<dbReference type="Pfam" id="PF13886">
    <property type="entry name" value="TM7S3_TM198"/>
    <property type="match status" value="1"/>
</dbReference>
<organism evidence="7">
    <name type="scientific">Archaeoglobus fulgidus</name>
    <dbReference type="NCBI Taxonomy" id="2234"/>
    <lineage>
        <taxon>Archaea</taxon>
        <taxon>Methanobacteriati</taxon>
        <taxon>Methanobacteriota</taxon>
        <taxon>Archaeoglobi</taxon>
        <taxon>Archaeoglobales</taxon>
        <taxon>Archaeoglobaceae</taxon>
        <taxon>Archaeoglobus</taxon>
    </lineage>
</organism>
<feature type="transmembrane region" description="Helical" evidence="5">
    <location>
        <begin position="12"/>
        <end position="29"/>
    </location>
</feature>
<dbReference type="GO" id="GO:0005886">
    <property type="term" value="C:plasma membrane"/>
    <property type="evidence" value="ECO:0007669"/>
    <property type="project" value="TreeGrafter"/>
</dbReference>
<dbReference type="EMBL" id="DSLA01000034">
    <property type="protein sequence ID" value="HEH34936.1"/>
    <property type="molecule type" value="Genomic_DNA"/>
</dbReference>
<dbReference type="InterPro" id="IPR025256">
    <property type="entry name" value="TM7S3/TM198-like_dom"/>
</dbReference>
<evidence type="ECO:0000313" key="7">
    <source>
        <dbReference type="EMBL" id="HEH34936.1"/>
    </source>
</evidence>
<reference evidence="7" key="1">
    <citation type="journal article" date="2020" name="mSystems">
        <title>Genome- and Community-Level Interaction Insights into Carbon Utilization and Element Cycling Functions of Hydrothermarchaeota in Hydrothermal Sediment.</title>
        <authorList>
            <person name="Zhou Z."/>
            <person name="Liu Y."/>
            <person name="Xu W."/>
            <person name="Pan J."/>
            <person name="Luo Z.H."/>
            <person name="Li M."/>
        </authorList>
    </citation>
    <scope>NUCLEOTIDE SEQUENCE [LARGE SCALE GENOMIC DNA]</scope>
    <source>
        <strain evidence="7">SpSt-26</strain>
    </source>
</reference>
<feature type="transmembrane region" description="Helical" evidence="5">
    <location>
        <begin position="124"/>
        <end position="144"/>
    </location>
</feature>
<dbReference type="InterPro" id="IPR040236">
    <property type="entry name" value="TMEM198"/>
</dbReference>
<keyword evidence="4 5" id="KW-0472">Membrane</keyword>
<evidence type="ECO:0000259" key="6">
    <source>
        <dbReference type="Pfam" id="PF13886"/>
    </source>
</evidence>
<feature type="transmembrane region" description="Helical" evidence="5">
    <location>
        <begin position="34"/>
        <end position="52"/>
    </location>
</feature>
<comment type="subcellular location">
    <subcellularLocation>
        <location evidence="1">Membrane</location>
        <topology evidence="1">Multi-pass membrane protein</topology>
    </subcellularLocation>
</comment>